<feature type="domain" description="DUF6916" evidence="1">
    <location>
        <begin position="41"/>
        <end position="120"/>
    </location>
</feature>
<dbReference type="RefSeq" id="WP_191199641.1">
    <property type="nucleotide sequence ID" value="NZ_BAAAPA010000005.1"/>
</dbReference>
<keyword evidence="3" id="KW-1185">Reference proteome</keyword>
<comment type="caution">
    <text evidence="2">The sequence shown here is derived from an EMBL/GenBank/DDBJ whole genome shotgun (WGS) entry which is preliminary data.</text>
</comment>
<proteinExistence type="predicted"/>
<dbReference type="Proteomes" id="UP000649289">
    <property type="component" value="Unassembled WGS sequence"/>
</dbReference>
<evidence type="ECO:0000259" key="1">
    <source>
        <dbReference type="Pfam" id="PF21880"/>
    </source>
</evidence>
<dbReference type="PROSITE" id="PS51318">
    <property type="entry name" value="TAT"/>
    <property type="match status" value="1"/>
</dbReference>
<sequence length="129" mass="13960">MREISRRTLLGVGAGTVGVAVVDGGAAHAAGRGVSPTNIRRSHYTGSLGKTFTIRHEGRTIRLVLKRIDDLGAGTTKPERQFALSLENPRGKVVPDGIYVLRRRGVPRHRLLLSGCGQDGRMQVVVNRL</sequence>
<dbReference type="InterPro" id="IPR006311">
    <property type="entry name" value="TAT_signal"/>
</dbReference>
<dbReference type="EMBL" id="JACXYY010000004">
    <property type="protein sequence ID" value="MBD3915332.1"/>
    <property type="molecule type" value="Genomic_DNA"/>
</dbReference>
<gene>
    <name evidence="2" type="ORF">IEZ25_11965</name>
</gene>
<evidence type="ECO:0000313" key="3">
    <source>
        <dbReference type="Proteomes" id="UP000649289"/>
    </source>
</evidence>
<dbReference type="InterPro" id="IPR054209">
    <property type="entry name" value="DUF6916"/>
</dbReference>
<organism evidence="2 3">
    <name type="scientific">Nocardioides hwasunensis</name>
    <dbReference type="NCBI Taxonomy" id="397258"/>
    <lineage>
        <taxon>Bacteria</taxon>
        <taxon>Bacillati</taxon>
        <taxon>Actinomycetota</taxon>
        <taxon>Actinomycetes</taxon>
        <taxon>Propionibacteriales</taxon>
        <taxon>Nocardioidaceae</taxon>
        <taxon>Nocardioides</taxon>
    </lineage>
</organism>
<dbReference type="Pfam" id="PF21880">
    <property type="entry name" value="DUF6916"/>
    <property type="match status" value="1"/>
</dbReference>
<reference evidence="2 3" key="1">
    <citation type="submission" date="2020-09" db="EMBL/GenBank/DDBJ databases">
        <title>novel species in genus Nocardioides.</title>
        <authorList>
            <person name="Zhang G."/>
        </authorList>
    </citation>
    <scope>NUCLEOTIDE SEQUENCE [LARGE SCALE GENOMIC DNA]</scope>
    <source>
        <strain evidence="2 3">19197</strain>
    </source>
</reference>
<accession>A0ABR8MH90</accession>
<name>A0ABR8MH90_9ACTN</name>
<evidence type="ECO:0000313" key="2">
    <source>
        <dbReference type="EMBL" id="MBD3915332.1"/>
    </source>
</evidence>
<protein>
    <recommendedName>
        <fullName evidence="1">DUF6916 domain-containing protein</fullName>
    </recommendedName>
</protein>